<dbReference type="OrthoDB" id="9776710at2"/>
<dbReference type="EMBL" id="LT629688">
    <property type="protein sequence ID" value="SDD34051.1"/>
    <property type="molecule type" value="Genomic_DNA"/>
</dbReference>
<evidence type="ECO:0000256" key="10">
    <source>
        <dbReference type="ARBA" id="ARBA00023004"/>
    </source>
</evidence>
<evidence type="ECO:0000313" key="14">
    <source>
        <dbReference type="Proteomes" id="UP000198546"/>
    </source>
</evidence>
<feature type="transmembrane region" description="Helical" evidence="12">
    <location>
        <begin position="6"/>
        <end position="32"/>
    </location>
</feature>
<evidence type="ECO:0000256" key="6">
    <source>
        <dbReference type="ARBA" id="ARBA00022692"/>
    </source>
</evidence>
<keyword evidence="9 12" id="KW-1133">Transmembrane helix</keyword>
<organism evidence="13 14">
    <name type="scientific">Auraticoccus monumenti</name>
    <dbReference type="NCBI Taxonomy" id="675864"/>
    <lineage>
        <taxon>Bacteria</taxon>
        <taxon>Bacillati</taxon>
        <taxon>Actinomycetota</taxon>
        <taxon>Actinomycetes</taxon>
        <taxon>Propionibacteriales</taxon>
        <taxon>Propionibacteriaceae</taxon>
        <taxon>Auraticoccus</taxon>
    </lineage>
</organism>
<feature type="transmembrane region" description="Helical" evidence="12">
    <location>
        <begin position="222"/>
        <end position="244"/>
    </location>
</feature>
<dbReference type="PANTHER" id="PTHR43141">
    <property type="entry name" value="CYTOCHROME BD2 SUBUNIT II"/>
    <property type="match status" value="1"/>
</dbReference>
<keyword evidence="10" id="KW-0408">Iron</keyword>
<dbReference type="InterPro" id="IPR003317">
    <property type="entry name" value="Cyt-d_oxidase_su2"/>
</dbReference>
<feature type="transmembrane region" description="Helical" evidence="12">
    <location>
        <begin position="44"/>
        <end position="68"/>
    </location>
</feature>
<evidence type="ECO:0000256" key="2">
    <source>
        <dbReference type="ARBA" id="ARBA00007543"/>
    </source>
</evidence>
<evidence type="ECO:0000256" key="9">
    <source>
        <dbReference type="ARBA" id="ARBA00022989"/>
    </source>
</evidence>
<dbReference type="Pfam" id="PF02322">
    <property type="entry name" value="Cyt_bd_oxida_II"/>
    <property type="match status" value="1"/>
</dbReference>
<accession>A0A1G6TYB8</accession>
<keyword evidence="11 12" id="KW-0472">Membrane</keyword>
<feature type="transmembrane region" description="Helical" evidence="12">
    <location>
        <begin position="194"/>
        <end position="216"/>
    </location>
</feature>
<dbReference type="GO" id="GO:0009055">
    <property type="term" value="F:electron transfer activity"/>
    <property type="evidence" value="ECO:0007669"/>
    <property type="project" value="TreeGrafter"/>
</dbReference>
<evidence type="ECO:0000256" key="5">
    <source>
        <dbReference type="ARBA" id="ARBA00022617"/>
    </source>
</evidence>
<evidence type="ECO:0000256" key="4">
    <source>
        <dbReference type="ARBA" id="ARBA00022475"/>
    </source>
</evidence>
<evidence type="ECO:0000313" key="13">
    <source>
        <dbReference type="EMBL" id="SDD34051.1"/>
    </source>
</evidence>
<gene>
    <name evidence="13" type="ORF">SAMN04489747_0744</name>
</gene>
<keyword evidence="3" id="KW-0813">Transport</keyword>
<protein>
    <submittedName>
        <fullName evidence="13">Cytochrome bd-I ubiquinol oxidase subunit 2 apoprotein</fullName>
    </submittedName>
</protein>
<dbReference type="GO" id="GO:0005886">
    <property type="term" value="C:plasma membrane"/>
    <property type="evidence" value="ECO:0007669"/>
    <property type="project" value="UniProtKB-SubCell"/>
</dbReference>
<comment type="subcellular location">
    <subcellularLocation>
        <location evidence="1">Cell membrane</location>
        <topology evidence="1">Multi-pass membrane protein</topology>
    </subcellularLocation>
</comment>
<proteinExistence type="inferred from homology"/>
<dbReference type="GO" id="GO:0046872">
    <property type="term" value="F:metal ion binding"/>
    <property type="evidence" value="ECO:0007669"/>
    <property type="project" value="UniProtKB-KW"/>
</dbReference>
<feature type="transmembrane region" description="Helical" evidence="12">
    <location>
        <begin position="256"/>
        <end position="274"/>
    </location>
</feature>
<keyword evidence="14" id="KW-1185">Reference proteome</keyword>
<comment type="similarity">
    <text evidence="2">Belongs to the cytochrome ubiquinol oxidase subunit 2 family.</text>
</comment>
<dbReference type="STRING" id="675864.SAMN04489747_0744"/>
<feature type="transmembrane region" description="Helical" evidence="12">
    <location>
        <begin position="74"/>
        <end position="96"/>
    </location>
</feature>
<name>A0A1G6TYB8_9ACTN</name>
<dbReference type="NCBIfam" id="TIGR00203">
    <property type="entry name" value="cydB"/>
    <property type="match status" value="1"/>
</dbReference>
<keyword evidence="7" id="KW-0479">Metal-binding</keyword>
<evidence type="ECO:0000256" key="11">
    <source>
        <dbReference type="ARBA" id="ARBA00023136"/>
    </source>
</evidence>
<keyword evidence="8" id="KW-0249">Electron transport</keyword>
<dbReference type="GO" id="GO:0070069">
    <property type="term" value="C:cytochrome complex"/>
    <property type="evidence" value="ECO:0007669"/>
    <property type="project" value="TreeGrafter"/>
</dbReference>
<evidence type="ECO:0000256" key="1">
    <source>
        <dbReference type="ARBA" id="ARBA00004651"/>
    </source>
</evidence>
<evidence type="ECO:0000256" key="3">
    <source>
        <dbReference type="ARBA" id="ARBA00022448"/>
    </source>
</evidence>
<dbReference type="PANTHER" id="PTHR43141:SF5">
    <property type="entry name" value="CYTOCHROME BD-I UBIQUINOL OXIDASE SUBUNIT 2"/>
    <property type="match status" value="1"/>
</dbReference>
<evidence type="ECO:0000256" key="12">
    <source>
        <dbReference type="SAM" id="Phobius"/>
    </source>
</evidence>
<evidence type="ECO:0000256" key="8">
    <source>
        <dbReference type="ARBA" id="ARBA00022982"/>
    </source>
</evidence>
<dbReference type="GO" id="GO:0019646">
    <property type="term" value="P:aerobic electron transport chain"/>
    <property type="evidence" value="ECO:0007669"/>
    <property type="project" value="TreeGrafter"/>
</dbReference>
<evidence type="ECO:0000256" key="7">
    <source>
        <dbReference type="ARBA" id="ARBA00022723"/>
    </source>
</evidence>
<feature type="transmembrane region" description="Helical" evidence="12">
    <location>
        <begin position="294"/>
        <end position="321"/>
    </location>
</feature>
<dbReference type="GO" id="GO:0016682">
    <property type="term" value="F:oxidoreductase activity, acting on diphenols and related substances as donors, oxygen as acceptor"/>
    <property type="evidence" value="ECO:0007669"/>
    <property type="project" value="TreeGrafter"/>
</dbReference>
<dbReference type="PIRSF" id="PIRSF000267">
    <property type="entry name" value="Cyt_oxidse_sub2"/>
    <property type="match status" value="1"/>
</dbReference>
<feature type="transmembrane region" description="Helical" evidence="12">
    <location>
        <begin position="161"/>
        <end position="182"/>
    </location>
</feature>
<dbReference type="AlphaFoldDB" id="A0A1G6TYB8"/>
<feature type="transmembrane region" description="Helical" evidence="12">
    <location>
        <begin position="117"/>
        <end position="141"/>
    </location>
</feature>
<sequence length="342" mass="36817">MDLPVIWFGLVAVLWVGYLVLEGFDFGVGMLLHTLPRDRRERRVMINTVGPVFDGNEVWLITAAGAMFAAFPEWYATTFSAYYLPLLLVLVALIVRNVGFEFRHKRPDLAWQRRWEWAIAAGSVVPAVVWGVLLAGLVGGIPIDADAVYVGGLAELFTPYALLGGLVTSTLFLTHGALFTALKTVGPLRHRARALALRLGAVAGTSLTALVLWTSMAHSDTVLTLVTGGLSVAALSLGLLAAWLGREGWAFTGTSVAVAALVGTLYVTLFPNVVVSSLDPAWNLTIADASSTPYTLTIMTVVSVVALPVIIGYQAWTYWVFRKRLGTHHMPDDELVAAGRGA</sequence>
<keyword evidence="6 12" id="KW-0812">Transmembrane</keyword>
<reference evidence="13 14" key="1">
    <citation type="submission" date="2016-10" db="EMBL/GenBank/DDBJ databases">
        <authorList>
            <person name="de Groot N.N."/>
        </authorList>
    </citation>
    <scope>NUCLEOTIDE SEQUENCE [LARGE SCALE GENOMIC DNA]</scope>
    <source>
        <strain evidence="13 14">MON 2.2</strain>
    </source>
</reference>
<keyword evidence="4" id="KW-1003">Cell membrane</keyword>
<keyword evidence="5" id="KW-0349">Heme</keyword>
<dbReference type="Proteomes" id="UP000198546">
    <property type="component" value="Chromosome i"/>
</dbReference>
<dbReference type="RefSeq" id="WP_090590758.1">
    <property type="nucleotide sequence ID" value="NZ_LT629688.1"/>
</dbReference>